<gene>
    <name evidence="2" type="ORF">KsCSTR_34620</name>
    <name evidence="1" type="ORF">kuste2606</name>
</gene>
<reference evidence="1" key="2">
    <citation type="submission" date="2006-01" db="EMBL/GenBank/DDBJ databases">
        <authorList>
            <person name="Genoscope"/>
        </authorList>
    </citation>
    <scope>NUCLEOTIDE SEQUENCE</scope>
</reference>
<proteinExistence type="predicted"/>
<reference evidence="2 3" key="3">
    <citation type="submission" date="2020-02" db="EMBL/GenBank/DDBJ databases">
        <title>Newly sequenced genome of strain CSTR1 showed variability in Candidatus Kuenenia stuttgartiensis genomes.</title>
        <authorList>
            <person name="Ding C."/>
            <person name="Adrian L."/>
        </authorList>
    </citation>
    <scope>NUCLEOTIDE SEQUENCE [LARGE SCALE GENOMIC DNA]</scope>
    <source>
        <strain evidence="2 3">CSTR1</strain>
    </source>
</reference>
<name>Q1Q705_KUEST</name>
<protein>
    <submittedName>
        <fullName evidence="1">Uncharacterized protein</fullName>
    </submittedName>
</protein>
<dbReference type="Proteomes" id="UP000501926">
    <property type="component" value="Chromosome"/>
</dbReference>
<accession>Q1Q705</accession>
<evidence type="ECO:0000313" key="1">
    <source>
        <dbReference type="EMBL" id="CAJ73354.1"/>
    </source>
</evidence>
<dbReference type="SUPFAM" id="SSF52402">
    <property type="entry name" value="Adenine nucleotide alpha hydrolases-like"/>
    <property type="match status" value="1"/>
</dbReference>
<evidence type="ECO:0000313" key="2">
    <source>
        <dbReference type="EMBL" id="QII12841.1"/>
    </source>
</evidence>
<dbReference type="EMBL" id="CT573071">
    <property type="protein sequence ID" value="CAJ73354.1"/>
    <property type="molecule type" value="Genomic_DNA"/>
</dbReference>
<dbReference type="RefSeq" id="WP_164995216.1">
    <property type="nucleotide sequence ID" value="NZ_CP049055.1"/>
</dbReference>
<evidence type="ECO:0000313" key="3">
    <source>
        <dbReference type="Proteomes" id="UP000501926"/>
    </source>
</evidence>
<reference evidence="1" key="1">
    <citation type="journal article" date="2006" name="Nature">
        <title>Deciphering the evolution and metabolism of an anammox bacterium from a community genome.</title>
        <authorList>
            <person name="Strous M."/>
            <person name="Pelletier E."/>
            <person name="Mangenot S."/>
            <person name="Rattei T."/>
            <person name="Lehner A."/>
            <person name="Taylor M.W."/>
            <person name="Horn M."/>
            <person name="Daims H."/>
            <person name="Bartol-Mavel D."/>
            <person name="Wincker P."/>
            <person name="Barbe V."/>
            <person name="Fonknechten N."/>
            <person name="Vallenet D."/>
            <person name="Segurens B."/>
            <person name="Schenowitz-Truong C."/>
            <person name="Medigue C."/>
            <person name="Collingro A."/>
            <person name="Snel B."/>
            <person name="Dutilh B.E."/>
            <person name="OpDenCamp H.J.M."/>
            <person name="vanDerDrift C."/>
            <person name="Cirpus I."/>
            <person name="vanDePas-Schoonen K.T."/>
            <person name="Harhangi H.R."/>
            <person name="vanNiftrik L."/>
            <person name="Schmid M."/>
            <person name="Keltjens J."/>
            <person name="vanDeVossenberg J."/>
            <person name="Kartal B."/>
            <person name="Meier H."/>
            <person name="Frishman D."/>
            <person name="Huynen M.A."/>
            <person name="Mewes H."/>
            <person name="Weissenbach J."/>
            <person name="Jetten M.S.M."/>
            <person name="Wagner M."/>
            <person name="LePaslier D."/>
        </authorList>
    </citation>
    <scope>NUCLEOTIDE SEQUENCE</scope>
</reference>
<organism evidence="1">
    <name type="scientific">Kuenenia stuttgartiensis</name>
    <dbReference type="NCBI Taxonomy" id="174633"/>
    <lineage>
        <taxon>Bacteria</taxon>
        <taxon>Pseudomonadati</taxon>
        <taxon>Planctomycetota</taxon>
        <taxon>Candidatus Brocadiia</taxon>
        <taxon>Candidatus Brocadiales</taxon>
        <taxon>Candidatus Brocadiaceae</taxon>
        <taxon>Candidatus Kuenenia</taxon>
    </lineage>
</organism>
<dbReference type="EMBL" id="CP049055">
    <property type="protein sequence ID" value="QII12841.1"/>
    <property type="molecule type" value="Genomic_DNA"/>
</dbReference>
<sequence>MFEKLLYHNQFVLGPFFIEELASWKRIKINSSMHLNVHPDLNTYQAVYENKSITLLGFILDPENPQASDSDIINGLIHNLSDCDTFFELTYDFGGRWILIVNDAKEIRLFHDATGLRQVFYTETHFTKDLWCASQPGIIAQLLSLKMDKDAVDFINSYEFRINKEFRFPCDSSPYKEIKHLLPNHYLNLKTGLCKRYWPNKPFQNLPLEEGLEKSSRILKALMKSASNRFDLAFGLTAGLDSRLVLAASKEISNKISYITVRQIDKPDNYPDIIIPSTLLSKLGLKHDVVKSSFIINDEFINIFKKNVTLPHYIYAPDAHAILAYYCQSKVVVTGSVSEIARWSFRSQLPRSHWKKVTAYDLSLVQNIGGSQFATKHFENWLSGLGETYNLDVLDLFEWEQGHGTWLAMCQLEFDIAWKDIFTPFNCRNLLITMLSVKKKYRRPPKYELHKKLILKLWPELLSVSINPHYDTKTFCSIIKSYIRSPLKKILKKAINSVQRDD</sequence>
<dbReference type="AlphaFoldDB" id="Q1Q705"/>